<comment type="similarity">
    <text evidence="1">Belongs to the peptidase S49 family.</text>
</comment>
<keyword evidence="5" id="KW-0472">Membrane</keyword>
<keyword evidence="5" id="KW-1133">Transmembrane helix</keyword>
<protein>
    <submittedName>
        <fullName evidence="7">Protease-4</fullName>
        <ecNumber evidence="7">3.4.21.-</ecNumber>
    </submittedName>
</protein>
<gene>
    <name evidence="7" type="ORF">ABID16_002008</name>
</gene>
<dbReference type="InterPro" id="IPR029045">
    <property type="entry name" value="ClpP/crotonase-like_dom_sf"/>
</dbReference>
<evidence type="ECO:0000313" key="8">
    <source>
        <dbReference type="Proteomes" id="UP001549047"/>
    </source>
</evidence>
<reference evidence="7 8" key="1">
    <citation type="submission" date="2024-06" db="EMBL/GenBank/DDBJ databases">
        <title>Genomic Encyclopedia of Type Strains, Phase IV (KMG-IV): sequencing the most valuable type-strain genomes for metagenomic binning, comparative biology and taxonomic classification.</title>
        <authorList>
            <person name="Goeker M."/>
        </authorList>
    </citation>
    <scope>NUCLEOTIDE SEQUENCE [LARGE SCALE GENOMIC DNA]</scope>
    <source>
        <strain evidence="7 8">DSM 29780</strain>
    </source>
</reference>
<dbReference type="CDD" id="cd07023">
    <property type="entry name" value="S49_Sppa_N_C"/>
    <property type="match status" value="1"/>
</dbReference>
<dbReference type="GO" id="GO:0006508">
    <property type="term" value="P:proteolysis"/>
    <property type="evidence" value="ECO:0007669"/>
    <property type="project" value="UniProtKB-KW"/>
</dbReference>
<keyword evidence="3 7" id="KW-0378">Hydrolase</keyword>
<dbReference type="InterPro" id="IPR002142">
    <property type="entry name" value="Peptidase_S49"/>
</dbReference>
<dbReference type="Proteomes" id="UP001549047">
    <property type="component" value="Unassembled WGS sequence"/>
</dbReference>
<dbReference type="SUPFAM" id="SSF52096">
    <property type="entry name" value="ClpP/crotonase"/>
    <property type="match status" value="1"/>
</dbReference>
<comment type="caution">
    <text evidence="7">The sequence shown here is derived from an EMBL/GenBank/DDBJ whole genome shotgun (WGS) entry which is preliminary data.</text>
</comment>
<keyword evidence="2 7" id="KW-0645">Protease</keyword>
<proteinExistence type="inferred from homology"/>
<feature type="transmembrane region" description="Helical" evidence="5">
    <location>
        <begin position="17"/>
        <end position="37"/>
    </location>
</feature>
<dbReference type="EC" id="3.4.21.-" evidence="7"/>
<dbReference type="PANTHER" id="PTHR42987:SF6">
    <property type="entry name" value="PROTEINASE IV"/>
    <property type="match status" value="1"/>
</dbReference>
<evidence type="ECO:0000256" key="3">
    <source>
        <dbReference type="ARBA" id="ARBA00022801"/>
    </source>
</evidence>
<evidence type="ECO:0000256" key="2">
    <source>
        <dbReference type="ARBA" id="ARBA00022670"/>
    </source>
</evidence>
<evidence type="ECO:0000256" key="4">
    <source>
        <dbReference type="ARBA" id="ARBA00022825"/>
    </source>
</evidence>
<sequence length="316" mass="34366">MDNGIADRRALRRKVTFWRGLAIIVLVLVLATVWFRWPGAEGPGANQIARVSITGLIQDDRDLTARLDRIAKADNVKALIVDISSPGGTTYGGETIYKALRRVAEKKPVVSDIRTLAASAGYMIALAGDRIVAGDMSITGSIGVLFQYPQAKELLDKIGVSLETIKSAPMKAEPSPFNPPSDQTKAMINAMVQDSFHWFVDLVAERRKMTPEQAMAVSDGSIFTGRQALKNGLIDELGGMPEIKAYLKTRSVDPELPVVDWKPAPQGWAGMLPGALIHAAEWSGLDKDFSASTLKMLGIQHLFLDGLVSVWQVERG</sequence>
<dbReference type="RefSeq" id="WP_354556202.1">
    <property type="nucleotide sequence ID" value="NZ_JBEPMB010000002.1"/>
</dbReference>
<name>A0ABV2IYW1_9HYPH</name>
<dbReference type="EMBL" id="JBEPMB010000002">
    <property type="protein sequence ID" value="MET3613679.1"/>
    <property type="molecule type" value="Genomic_DNA"/>
</dbReference>
<evidence type="ECO:0000256" key="1">
    <source>
        <dbReference type="ARBA" id="ARBA00008683"/>
    </source>
</evidence>
<keyword evidence="8" id="KW-1185">Reference proteome</keyword>
<dbReference type="GO" id="GO:0008233">
    <property type="term" value="F:peptidase activity"/>
    <property type="evidence" value="ECO:0007669"/>
    <property type="project" value="UniProtKB-KW"/>
</dbReference>
<dbReference type="InterPro" id="IPR047272">
    <property type="entry name" value="S49_SppA_C"/>
</dbReference>
<accession>A0ABV2IYW1</accession>
<dbReference type="InterPro" id="IPR004635">
    <property type="entry name" value="Pept_S49_SppA"/>
</dbReference>
<dbReference type="NCBIfam" id="TIGR00706">
    <property type="entry name" value="SppA_dom"/>
    <property type="match status" value="1"/>
</dbReference>
<dbReference type="Gene3D" id="3.90.226.10">
    <property type="entry name" value="2-enoyl-CoA Hydratase, Chain A, domain 1"/>
    <property type="match status" value="2"/>
</dbReference>
<evidence type="ECO:0000256" key="5">
    <source>
        <dbReference type="SAM" id="Phobius"/>
    </source>
</evidence>
<evidence type="ECO:0000313" key="7">
    <source>
        <dbReference type="EMBL" id="MET3613679.1"/>
    </source>
</evidence>
<dbReference type="PANTHER" id="PTHR42987">
    <property type="entry name" value="PEPTIDASE S49"/>
    <property type="match status" value="1"/>
</dbReference>
<keyword evidence="5" id="KW-0812">Transmembrane</keyword>
<keyword evidence="4" id="KW-0720">Serine protease</keyword>
<organism evidence="7 8">
    <name type="scientific">Rhizobium aquaticum</name>
    <dbReference type="NCBI Taxonomy" id="1549636"/>
    <lineage>
        <taxon>Bacteria</taxon>
        <taxon>Pseudomonadati</taxon>
        <taxon>Pseudomonadota</taxon>
        <taxon>Alphaproteobacteria</taxon>
        <taxon>Hyphomicrobiales</taxon>
        <taxon>Rhizobiaceae</taxon>
        <taxon>Rhizobium/Agrobacterium group</taxon>
        <taxon>Rhizobium</taxon>
    </lineage>
</organism>
<evidence type="ECO:0000259" key="6">
    <source>
        <dbReference type="Pfam" id="PF01343"/>
    </source>
</evidence>
<feature type="domain" description="Peptidase S49" evidence="6">
    <location>
        <begin position="103"/>
        <end position="248"/>
    </location>
</feature>
<dbReference type="Pfam" id="PF01343">
    <property type="entry name" value="Peptidase_S49"/>
    <property type="match status" value="1"/>
</dbReference>